<comment type="caution">
    <text evidence="2">The sequence shown here is derived from an EMBL/GenBank/DDBJ whole genome shotgun (WGS) entry which is preliminary data.</text>
</comment>
<keyword evidence="3" id="KW-1185">Reference proteome</keyword>
<evidence type="ECO:0000313" key="2">
    <source>
        <dbReference type="EMBL" id="GEN86007.1"/>
    </source>
</evidence>
<evidence type="ECO:0000313" key="3">
    <source>
        <dbReference type="Proteomes" id="UP000321558"/>
    </source>
</evidence>
<keyword evidence="2" id="KW-0808">Transferase</keyword>
<gene>
    <name evidence="2" type="ORF">OSO01_07460</name>
</gene>
<accession>A0A511ZEY3</accession>
<dbReference type="GO" id="GO:0032259">
    <property type="term" value="P:methylation"/>
    <property type="evidence" value="ECO:0007669"/>
    <property type="project" value="UniProtKB-KW"/>
</dbReference>
<dbReference type="Gene3D" id="3.40.50.150">
    <property type="entry name" value="Vaccinia Virus protein VP39"/>
    <property type="match status" value="1"/>
</dbReference>
<feature type="domain" description="Methyltransferase type 11" evidence="1">
    <location>
        <begin position="42"/>
        <end position="135"/>
    </location>
</feature>
<sequence>MDRKSLIKKFDKQAEKYDKRRKNDQLYRFRERIFQEAEGKVLEVAIGSGLNFPFYSRDIELTGVDFSHEMLKKAERAAQDYPFQTTLIQKDVERLDFNENSFDTIISSTSFCAYQQPVEVLNQFQKWCKPEGKILMLEHGISTNKLLAGMQKIVDPLALRAVGCHQNRNISAIVEKSDVKLIREERYLAGSLYLIWAKPVN</sequence>
<dbReference type="GO" id="GO:0008757">
    <property type="term" value="F:S-adenosylmethionine-dependent methyltransferase activity"/>
    <property type="evidence" value="ECO:0007669"/>
    <property type="project" value="InterPro"/>
</dbReference>
<dbReference type="InterPro" id="IPR029063">
    <property type="entry name" value="SAM-dependent_MTases_sf"/>
</dbReference>
<dbReference type="PANTHER" id="PTHR45036:SF1">
    <property type="entry name" value="METHYLTRANSFERASE LIKE 7A"/>
    <property type="match status" value="1"/>
</dbReference>
<dbReference type="InterPro" id="IPR052356">
    <property type="entry name" value="Thiol_S-MT"/>
</dbReference>
<protein>
    <submittedName>
        <fullName evidence="2">SAM-dependent methyltransferase</fullName>
    </submittedName>
</protein>
<dbReference type="PANTHER" id="PTHR45036">
    <property type="entry name" value="METHYLTRANSFERASE LIKE 7B"/>
    <property type="match status" value="1"/>
</dbReference>
<dbReference type="CDD" id="cd02440">
    <property type="entry name" value="AdoMet_MTases"/>
    <property type="match status" value="1"/>
</dbReference>
<dbReference type="InterPro" id="IPR013216">
    <property type="entry name" value="Methyltransf_11"/>
</dbReference>
<organism evidence="2 3">
    <name type="scientific">Oceanobacillus sojae</name>
    <dbReference type="NCBI Taxonomy" id="582851"/>
    <lineage>
        <taxon>Bacteria</taxon>
        <taxon>Bacillati</taxon>
        <taxon>Bacillota</taxon>
        <taxon>Bacilli</taxon>
        <taxon>Bacillales</taxon>
        <taxon>Bacillaceae</taxon>
        <taxon>Oceanobacillus</taxon>
    </lineage>
</organism>
<name>A0A511ZEY3_9BACI</name>
<dbReference type="Proteomes" id="UP000321558">
    <property type="component" value="Unassembled WGS sequence"/>
</dbReference>
<dbReference type="OrthoDB" id="9772751at2"/>
<reference evidence="2 3" key="1">
    <citation type="submission" date="2019-07" db="EMBL/GenBank/DDBJ databases">
        <title>Whole genome shotgun sequence of Oceanobacillus sojae NBRC 105379.</title>
        <authorList>
            <person name="Hosoyama A."/>
            <person name="Uohara A."/>
            <person name="Ohji S."/>
            <person name="Ichikawa N."/>
        </authorList>
    </citation>
    <scope>NUCLEOTIDE SEQUENCE [LARGE SCALE GENOMIC DNA]</scope>
    <source>
        <strain evidence="2 3">NBRC 105379</strain>
    </source>
</reference>
<dbReference type="STRING" id="582851.GCA_900162665_04434"/>
<dbReference type="AlphaFoldDB" id="A0A511ZEY3"/>
<dbReference type="Pfam" id="PF08241">
    <property type="entry name" value="Methyltransf_11"/>
    <property type="match status" value="1"/>
</dbReference>
<evidence type="ECO:0000259" key="1">
    <source>
        <dbReference type="Pfam" id="PF08241"/>
    </source>
</evidence>
<proteinExistence type="predicted"/>
<dbReference type="EMBL" id="BJYM01000003">
    <property type="protein sequence ID" value="GEN86007.1"/>
    <property type="molecule type" value="Genomic_DNA"/>
</dbReference>
<dbReference type="RefSeq" id="WP_147208847.1">
    <property type="nucleotide sequence ID" value="NZ_BJYM01000003.1"/>
</dbReference>
<dbReference type="SUPFAM" id="SSF53335">
    <property type="entry name" value="S-adenosyl-L-methionine-dependent methyltransferases"/>
    <property type="match status" value="1"/>
</dbReference>
<keyword evidence="2" id="KW-0489">Methyltransferase</keyword>